<comment type="caution">
    <text evidence="1">The sequence shown here is derived from an EMBL/GenBank/DDBJ whole genome shotgun (WGS) entry which is preliminary data.</text>
</comment>
<accession>A0A642C310</accession>
<name>A0A642C310_BACOV</name>
<sequence>MTDSSILLKRIAAEINIPDDKGVVQDDCDAIYIPNLQRVLQNINYSKGKGELSEELRSWIKNKYREYSPKLCSIMGKGTQKIQLMYYGMVYTILQHNGFFLRGKNASPINITCSKYCQLFSQNRKSLSNNIYTFNFYDIEKEKGSKVWIKTYDLGKLTPIFYEIEKEILEQK</sequence>
<protein>
    <submittedName>
        <fullName evidence="1">Uncharacterized protein</fullName>
    </submittedName>
</protein>
<proteinExistence type="predicted"/>
<gene>
    <name evidence="1" type="ORF">F3B98_31355</name>
</gene>
<reference evidence="1 2" key="1">
    <citation type="journal article" date="2019" name="Nat. Med.">
        <title>A library of human gut bacterial isolates paired with longitudinal multiomics data enables mechanistic microbiome research.</title>
        <authorList>
            <person name="Poyet M."/>
            <person name="Groussin M."/>
            <person name="Gibbons S.M."/>
            <person name="Avila-Pacheco J."/>
            <person name="Jiang X."/>
            <person name="Kearney S.M."/>
            <person name="Perrotta A.R."/>
            <person name="Berdy B."/>
            <person name="Zhao S."/>
            <person name="Lieberman T.D."/>
            <person name="Swanson P.K."/>
            <person name="Smith M."/>
            <person name="Roesemann S."/>
            <person name="Alexander J.E."/>
            <person name="Rich S.A."/>
            <person name="Livny J."/>
            <person name="Vlamakis H."/>
            <person name="Clish C."/>
            <person name="Bullock K."/>
            <person name="Deik A."/>
            <person name="Scott J."/>
            <person name="Pierce K.A."/>
            <person name="Xavier R.J."/>
            <person name="Alm E.J."/>
        </authorList>
    </citation>
    <scope>NUCLEOTIDE SEQUENCE [LARGE SCALE GENOMIC DNA]</scope>
    <source>
        <strain evidence="1 2">BIOML-A14</strain>
    </source>
</reference>
<dbReference type="EMBL" id="VWFO01000524">
    <property type="protein sequence ID" value="KAA4649988.1"/>
    <property type="molecule type" value="Genomic_DNA"/>
</dbReference>
<dbReference type="Proteomes" id="UP000435985">
    <property type="component" value="Unassembled WGS sequence"/>
</dbReference>
<evidence type="ECO:0000313" key="1">
    <source>
        <dbReference type="EMBL" id="KAA4649988.1"/>
    </source>
</evidence>
<dbReference type="AlphaFoldDB" id="A0A642C310"/>
<evidence type="ECO:0000313" key="2">
    <source>
        <dbReference type="Proteomes" id="UP000435985"/>
    </source>
</evidence>
<organism evidence="1 2">
    <name type="scientific">Bacteroides ovatus</name>
    <dbReference type="NCBI Taxonomy" id="28116"/>
    <lineage>
        <taxon>Bacteria</taxon>
        <taxon>Pseudomonadati</taxon>
        <taxon>Bacteroidota</taxon>
        <taxon>Bacteroidia</taxon>
        <taxon>Bacteroidales</taxon>
        <taxon>Bacteroidaceae</taxon>
        <taxon>Bacteroides</taxon>
    </lineage>
</organism>